<evidence type="ECO:0000313" key="2">
    <source>
        <dbReference type="EMBL" id="GAA0449689.1"/>
    </source>
</evidence>
<reference evidence="2" key="1">
    <citation type="journal article" date="2014" name="Int. J. Syst. Evol. Microbiol.">
        <title>Complete genome sequence of Corynebacterium casei LMG S-19264T (=DSM 44701T), isolated from a smear-ripened cheese.</title>
        <authorList>
            <consortium name="US DOE Joint Genome Institute (JGI-PGF)"/>
            <person name="Walter F."/>
            <person name="Albersmeier A."/>
            <person name="Kalinowski J."/>
            <person name="Ruckert C."/>
        </authorList>
    </citation>
    <scope>NUCLEOTIDE SEQUENCE</scope>
    <source>
        <strain evidence="2">JCM 12289</strain>
    </source>
</reference>
<dbReference type="AlphaFoldDB" id="A0AAV3SC57"/>
<name>A0AAV3SC57_HALDO</name>
<proteinExistence type="predicted"/>
<reference evidence="2" key="3">
    <citation type="submission" date="2023-12" db="EMBL/GenBank/DDBJ databases">
        <authorList>
            <person name="Sun Q."/>
            <person name="Inoue M."/>
        </authorList>
    </citation>
    <scope>NUCLEOTIDE SEQUENCE</scope>
    <source>
        <strain evidence="2">JCM 12289</strain>
    </source>
</reference>
<keyword evidence="4" id="KW-1185">Reference proteome</keyword>
<dbReference type="KEGG" id="hdo:MUK72_10150"/>
<evidence type="ECO:0000313" key="5">
    <source>
        <dbReference type="Proteomes" id="UP001500962"/>
    </source>
</evidence>
<reference evidence="3" key="2">
    <citation type="submission" date="2022-04" db="EMBL/GenBank/DDBJ databases">
        <title>Sequencing and genomic assembly of Halococcus dombrowskii.</title>
        <authorList>
            <person name="Lim S.W."/>
            <person name="MacLea K.S."/>
        </authorList>
    </citation>
    <scope>NUCLEOTIDE SEQUENCE</scope>
    <source>
        <strain evidence="3">H4</strain>
    </source>
</reference>
<dbReference type="EMBL" id="BAAADN010000002">
    <property type="protein sequence ID" value="GAA0449689.1"/>
    <property type="molecule type" value="Genomic_DNA"/>
</dbReference>
<protein>
    <submittedName>
        <fullName evidence="2">Uncharacterized protein</fullName>
    </submittedName>
</protein>
<evidence type="ECO:0000256" key="1">
    <source>
        <dbReference type="SAM" id="MobiDB-lite"/>
    </source>
</evidence>
<accession>A0AAV3SC57</accession>
<evidence type="ECO:0000313" key="3">
    <source>
        <dbReference type="EMBL" id="UOO94330.1"/>
    </source>
</evidence>
<dbReference type="RefSeq" id="WP_244699773.1">
    <property type="nucleotide sequence ID" value="NZ_BAAADN010000002.1"/>
</dbReference>
<sequence length="201" mass="22810">MGTGRSDAYDNTVSSHKTTVREYLRFHDEVASKDELRAGTDVPAWYIEQIGSSNTFYTSLNHNREYVASKYIIGQRSTHDGFWRPEVDDGYAVFHRKETAKATLKYLAFNRPSGLTAPEADDLLDRRCYRPLRKLADQQEVHTVAGHNATVYTHSWPSLRDDQLAQRETDQPADVTPDDPADDGYLYRDELVATSVVHKAG</sequence>
<feature type="region of interest" description="Disordered" evidence="1">
    <location>
        <begin position="165"/>
        <end position="184"/>
    </location>
</feature>
<gene>
    <name evidence="2" type="ORF">GCM10008985_01440</name>
    <name evidence="3" type="ORF">MUK72_10150</name>
</gene>
<dbReference type="EMBL" id="CP095005">
    <property type="protein sequence ID" value="UOO94330.1"/>
    <property type="molecule type" value="Genomic_DNA"/>
</dbReference>
<organism evidence="2 5">
    <name type="scientific">Halococcus dombrowskii</name>
    <dbReference type="NCBI Taxonomy" id="179637"/>
    <lineage>
        <taxon>Archaea</taxon>
        <taxon>Methanobacteriati</taxon>
        <taxon>Methanobacteriota</taxon>
        <taxon>Stenosarchaea group</taxon>
        <taxon>Halobacteria</taxon>
        <taxon>Halobacteriales</taxon>
        <taxon>Halococcaceae</taxon>
        <taxon>Halococcus</taxon>
    </lineage>
</organism>
<dbReference type="Proteomes" id="UP000830542">
    <property type="component" value="Chromosome"/>
</dbReference>
<evidence type="ECO:0000313" key="4">
    <source>
        <dbReference type="Proteomes" id="UP000830542"/>
    </source>
</evidence>
<dbReference type="GeneID" id="71762212"/>
<dbReference type="Proteomes" id="UP001500962">
    <property type="component" value="Unassembled WGS sequence"/>
</dbReference>